<dbReference type="Proteomes" id="UP000275225">
    <property type="component" value="Unassembled WGS sequence"/>
</dbReference>
<evidence type="ECO:0000256" key="4">
    <source>
        <dbReference type="SAM" id="MobiDB-lite"/>
    </source>
</evidence>
<dbReference type="EMBL" id="RQJX01000002">
    <property type="protein sequence ID" value="RQN09694.1"/>
    <property type="molecule type" value="Genomic_DNA"/>
</dbReference>
<dbReference type="Pfam" id="PF02678">
    <property type="entry name" value="Pirin"/>
    <property type="match status" value="1"/>
</dbReference>
<dbReference type="InterPro" id="IPR014710">
    <property type="entry name" value="RmlC-like_jellyroll"/>
</dbReference>
<evidence type="ECO:0000256" key="2">
    <source>
        <dbReference type="PIRSR" id="PIRSR006232-1"/>
    </source>
</evidence>
<feature type="domain" description="Pirin N-terminal" evidence="5">
    <location>
        <begin position="15"/>
        <end position="117"/>
    </location>
</feature>
<comment type="similarity">
    <text evidence="1 3">Belongs to the pirin family.</text>
</comment>
<evidence type="ECO:0000313" key="6">
    <source>
        <dbReference type="EMBL" id="RQN09694.1"/>
    </source>
</evidence>
<dbReference type="PANTHER" id="PTHR43212:SF3">
    <property type="entry name" value="QUERCETIN 2,3-DIOXYGENASE"/>
    <property type="match status" value="1"/>
</dbReference>
<dbReference type="InterPro" id="IPR011051">
    <property type="entry name" value="RmlC_Cupin_sf"/>
</dbReference>
<comment type="caution">
    <text evidence="6">The sequence shown here is derived from an EMBL/GenBank/DDBJ whole genome shotgun (WGS) entry which is preliminary data.</text>
</comment>
<dbReference type="PANTHER" id="PTHR43212">
    <property type="entry name" value="QUERCETIN 2,3-DIOXYGENASE"/>
    <property type="match status" value="1"/>
</dbReference>
<evidence type="ECO:0000256" key="1">
    <source>
        <dbReference type="ARBA" id="ARBA00008416"/>
    </source>
</evidence>
<dbReference type="Gene3D" id="2.60.120.10">
    <property type="entry name" value="Jelly Rolls"/>
    <property type="match status" value="1"/>
</dbReference>
<dbReference type="SUPFAM" id="SSF51182">
    <property type="entry name" value="RmlC-like cupins"/>
    <property type="match status" value="1"/>
</dbReference>
<keyword evidence="2" id="KW-0479">Metal-binding</keyword>
<comment type="cofactor">
    <cofactor evidence="2">
        <name>Fe cation</name>
        <dbReference type="ChEBI" id="CHEBI:24875"/>
    </cofactor>
    <text evidence="2">Binds 1 Fe cation per subunit.</text>
</comment>
<keyword evidence="2" id="KW-0408">Iron</keyword>
<dbReference type="OrthoDB" id="321327at2"/>
<feature type="binding site" evidence="2">
    <location>
        <position position="57"/>
    </location>
    <ligand>
        <name>Fe cation</name>
        <dbReference type="ChEBI" id="CHEBI:24875"/>
    </ligand>
</feature>
<dbReference type="AlphaFoldDB" id="A0A3N6YIS3"/>
<dbReference type="GO" id="GO:0046872">
    <property type="term" value="F:metal ion binding"/>
    <property type="evidence" value="ECO:0007669"/>
    <property type="project" value="UniProtKB-KW"/>
</dbReference>
<dbReference type="InterPro" id="IPR003829">
    <property type="entry name" value="Pirin_N_dom"/>
</dbReference>
<evidence type="ECO:0000313" key="7">
    <source>
        <dbReference type="Proteomes" id="UP000275225"/>
    </source>
</evidence>
<dbReference type="PIRSF" id="PIRSF006232">
    <property type="entry name" value="Pirin"/>
    <property type="match status" value="1"/>
</dbReference>
<organism evidence="6 7">
    <name type="scientific">Aeromicrobium camelliae</name>
    <dbReference type="NCBI Taxonomy" id="1538144"/>
    <lineage>
        <taxon>Bacteria</taxon>
        <taxon>Bacillati</taxon>
        <taxon>Actinomycetota</taxon>
        <taxon>Actinomycetes</taxon>
        <taxon>Propionibacteriales</taxon>
        <taxon>Nocardioidaceae</taxon>
        <taxon>Aeromicrobium</taxon>
    </lineage>
</organism>
<feature type="binding site" evidence="2">
    <location>
        <position position="101"/>
    </location>
    <ligand>
        <name>Fe cation</name>
        <dbReference type="ChEBI" id="CHEBI:24875"/>
    </ligand>
</feature>
<name>A0A3N6YIS3_9ACTN</name>
<gene>
    <name evidence="6" type="ORF">EHW97_02305</name>
</gene>
<sequence length="217" mass="23457">MRELRRAEARFRTDGDGTTTFHSFSYGAHYDPDNVAFGPVVALNTEHVDPGAGYDSHRHSDVEIVTWVLEGLLRHEDSTGAGGEIPPGLAQRLSAGTGVSHTERNASDTEGLTFVQMMLRSDNEDAPEYAQVEVGATMAGLYRTVDVHAPAQLRVAVLGAGDVIELPTAPRTLLHVTRGRVRAGEDLLEAGDEIRTDETLGPLTADESSEALVWLLR</sequence>
<proteinExistence type="inferred from homology"/>
<accession>A0A3N6YIS3</accession>
<dbReference type="InterPro" id="IPR012093">
    <property type="entry name" value="Pirin"/>
</dbReference>
<evidence type="ECO:0000259" key="5">
    <source>
        <dbReference type="Pfam" id="PF02678"/>
    </source>
</evidence>
<reference evidence="6 7" key="1">
    <citation type="submission" date="2018-11" db="EMBL/GenBank/DDBJ databases">
        <authorList>
            <person name="Li F."/>
        </authorList>
    </citation>
    <scope>NUCLEOTIDE SEQUENCE [LARGE SCALE GENOMIC DNA]</scope>
    <source>
        <strain evidence="6 7">YS17T</strain>
    </source>
</reference>
<dbReference type="RefSeq" id="WP_124235549.1">
    <property type="nucleotide sequence ID" value="NZ_JBHUFI010000006.1"/>
</dbReference>
<keyword evidence="7" id="KW-1185">Reference proteome</keyword>
<feature type="binding site" evidence="2">
    <location>
        <position position="103"/>
    </location>
    <ligand>
        <name>Fe cation</name>
        <dbReference type="ChEBI" id="CHEBI:24875"/>
    </ligand>
</feature>
<feature type="binding site" evidence="2">
    <location>
        <position position="59"/>
    </location>
    <ligand>
        <name>Fe cation</name>
        <dbReference type="ChEBI" id="CHEBI:24875"/>
    </ligand>
</feature>
<feature type="region of interest" description="Disordered" evidence="4">
    <location>
        <begin position="78"/>
        <end position="107"/>
    </location>
</feature>
<evidence type="ECO:0000256" key="3">
    <source>
        <dbReference type="RuleBase" id="RU003457"/>
    </source>
</evidence>
<protein>
    <submittedName>
        <fullName evidence="6">Pirin family protein</fullName>
    </submittedName>
</protein>